<keyword evidence="3" id="KW-1185">Reference proteome</keyword>
<keyword evidence="1" id="KW-1133">Transmembrane helix</keyword>
<dbReference type="AlphaFoldDB" id="C7DIW5"/>
<reference evidence="2 3" key="2">
    <citation type="journal article" date="2010" name="Proc. Natl. Acad. Sci. U.S.A.">
        <title>Enigmatic, ultrasmall, uncultivated Archaea.</title>
        <authorList>
            <person name="Baker B.J."/>
            <person name="Comolli L.R."/>
            <person name="Dick G.J."/>
            <person name="Hauser L.J."/>
            <person name="Hyatt D."/>
            <person name="Dill B.D."/>
            <person name="Land M.L."/>
            <person name="Verberkmoes N.C."/>
            <person name="Hettich R.L."/>
            <person name="Banfield J.F."/>
        </authorList>
    </citation>
    <scope>NUCLEOTIDE SEQUENCE [LARGE SCALE GENOMIC DNA]</scope>
    <source>
        <strain evidence="2">ARMAN-2</strain>
    </source>
</reference>
<proteinExistence type="predicted"/>
<feature type="transmembrane region" description="Helical" evidence="1">
    <location>
        <begin position="40"/>
        <end position="61"/>
    </location>
</feature>
<accession>C7DIW5</accession>
<protein>
    <recommendedName>
        <fullName evidence="4">Multipass membrane protein</fullName>
    </recommendedName>
</protein>
<keyword evidence="1" id="KW-0812">Transmembrane</keyword>
<sequence>MPKALTPEWRAQVRSGAAYEWLKMLDIFAITSFTSVKTDLLPLVFAALFLDAAIIGIWYMIGSLFANQTVKASARNELYQLLGTGVMIFVIIFILLFFSTSFYYVLSANSLSSPTTISSMCNNLEQNSNLQLLNPNAIINSGSINPNSSITGSVGYASILESKSANFPGLCSMVESGSGLTQQIDYPLSASGVVLANLTNQTALQLNNLFVLDAFVGFLYKLKPEVSFCFMPGIIVPICILIPADAEVSYSYAPFAGLEMIWRAMGVLAALMIAAFESFTAQLTILTISLYSWPYLLFGGMVLRVTPFTRRIGGFLIAVAIGMVVFYPLVFMTEYMSLGGGLGSAFGQNGVSSIYGYNSMLTNNVTYIPGNVISNPDGTTEITPYIPNFYVLPNIYLIGTAYGCDPTVTSSNPSLLNYEAADLGYLTIPFLGISESYLDANSNTPPPVIHLPYGCTEPEALQTLFTIFNVYGIIAVTAYFLPIINILIVLSGIIGLSGLLGGETQIIGLSRLV</sequence>
<keyword evidence="1" id="KW-0472">Membrane</keyword>
<dbReference type="Proteomes" id="UP000332487">
    <property type="component" value="Unassembled WGS sequence"/>
</dbReference>
<dbReference type="EMBL" id="GG697241">
    <property type="protein sequence ID" value="EET89889.1"/>
    <property type="molecule type" value="Genomic_DNA"/>
</dbReference>
<feature type="transmembrane region" description="Helical" evidence="1">
    <location>
        <begin position="81"/>
        <end position="106"/>
    </location>
</feature>
<name>C7DIW5_MICA2</name>
<feature type="transmembrane region" description="Helical" evidence="1">
    <location>
        <begin position="226"/>
        <end position="244"/>
    </location>
</feature>
<feature type="transmembrane region" description="Helical" evidence="1">
    <location>
        <begin position="468"/>
        <end position="501"/>
    </location>
</feature>
<evidence type="ECO:0000256" key="1">
    <source>
        <dbReference type="SAM" id="Phobius"/>
    </source>
</evidence>
<feature type="transmembrane region" description="Helical" evidence="1">
    <location>
        <begin position="312"/>
        <end position="330"/>
    </location>
</feature>
<evidence type="ECO:0000313" key="3">
    <source>
        <dbReference type="Proteomes" id="UP000332487"/>
    </source>
</evidence>
<organism evidence="2 3">
    <name type="scientific">Candidatus Micrarchaeum acidiphilum ARMAN-2</name>
    <dbReference type="NCBI Taxonomy" id="425595"/>
    <lineage>
        <taxon>Archaea</taxon>
        <taxon>Candidatus Micrarchaeota</taxon>
        <taxon>Candidatus Micrarchaeia</taxon>
        <taxon>Candidatus Micrarchaeales</taxon>
        <taxon>Candidatus Micrarchaeaceae</taxon>
        <taxon>Candidatus Micrarchaeum</taxon>
    </lineage>
</organism>
<evidence type="ECO:0000313" key="2">
    <source>
        <dbReference type="EMBL" id="EET89889.1"/>
    </source>
</evidence>
<reference evidence="2 3" key="1">
    <citation type="journal article" date="2009" name="Genome Biol.">
        <title>Community-wide analysis of microbial genome sequence signatures.</title>
        <authorList>
            <person name="Dick G.J."/>
            <person name="Andersson A.F."/>
            <person name="Baker B.J."/>
            <person name="Simmons S.L."/>
            <person name="Thomas B.C."/>
            <person name="Yelton A.P."/>
            <person name="Banfield J.F."/>
        </authorList>
    </citation>
    <scope>NUCLEOTIDE SEQUENCE [LARGE SCALE GENOMIC DNA]</scope>
    <source>
        <strain evidence="2">ARMAN-2</strain>
    </source>
</reference>
<gene>
    <name evidence="2" type="ORF">UNLARM2_1003</name>
</gene>
<evidence type="ECO:0008006" key="4">
    <source>
        <dbReference type="Google" id="ProtNLM"/>
    </source>
</evidence>